<feature type="domain" description="GerMN" evidence="2">
    <location>
        <begin position="23"/>
        <end position="69"/>
    </location>
</feature>
<evidence type="ECO:0000256" key="1">
    <source>
        <dbReference type="SAM" id="MobiDB-lite"/>
    </source>
</evidence>
<feature type="region of interest" description="Disordered" evidence="1">
    <location>
        <begin position="1"/>
        <end position="30"/>
    </location>
</feature>
<evidence type="ECO:0000313" key="4">
    <source>
        <dbReference type="Proteomes" id="UP000320048"/>
    </source>
</evidence>
<evidence type="ECO:0000259" key="2">
    <source>
        <dbReference type="Pfam" id="PF10646"/>
    </source>
</evidence>
<reference evidence="3 4" key="1">
    <citation type="journal article" date="2019" name="Nat. Microbiol.">
        <title>Mediterranean grassland soil C-N compound turnover is dependent on rainfall and depth, and is mediated by genomically divergent microorganisms.</title>
        <authorList>
            <person name="Diamond S."/>
            <person name="Andeer P.F."/>
            <person name="Li Z."/>
            <person name="Crits-Christoph A."/>
            <person name="Burstein D."/>
            <person name="Anantharaman K."/>
            <person name="Lane K.R."/>
            <person name="Thomas B.C."/>
            <person name="Pan C."/>
            <person name="Northen T.R."/>
            <person name="Banfield J.F."/>
        </authorList>
    </citation>
    <scope>NUCLEOTIDE SEQUENCE [LARGE SCALE GENOMIC DNA]</scope>
    <source>
        <strain evidence="3">NP_7</strain>
    </source>
</reference>
<dbReference type="Pfam" id="PF10646">
    <property type="entry name" value="Germane"/>
    <property type="match status" value="1"/>
</dbReference>
<dbReference type="Proteomes" id="UP000320048">
    <property type="component" value="Unassembled WGS sequence"/>
</dbReference>
<comment type="caution">
    <text evidence="3">The sequence shown here is derived from an EMBL/GenBank/DDBJ whole genome shotgun (WGS) entry which is preliminary data.</text>
</comment>
<protein>
    <recommendedName>
        <fullName evidence="2">GerMN domain-containing protein</fullName>
    </recommendedName>
</protein>
<organism evidence="3 4">
    <name type="scientific">Candidatus Segetimicrobium genomatis</name>
    <dbReference type="NCBI Taxonomy" id="2569760"/>
    <lineage>
        <taxon>Bacteria</taxon>
        <taxon>Bacillati</taxon>
        <taxon>Candidatus Sysuimicrobiota</taxon>
        <taxon>Candidatus Sysuimicrobiia</taxon>
        <taxon>Candidatus Sysuimicrobiales</taxon>
        <taxon>Candidatus Segetimicrobiaceae</taxon>
        <taxon>Candidatus Segetimicrobium</taxon>
    </lineage>
</organism>
<gene>
    <name evidence="3" type="ORF">E6H04_02370</name>
</gene>
<dbReference type="EMBL" id="VBAO01000062">
    <property type="protein sequence ID" value="TMI83734.1"/>
    <property type="molecule type" value="Genomic_DNA"/>
</dbReference>
<dbReference type="AlphaFoldDB" id="A0A537JJR4"/>
<sequence length="91" mass="9903">MGRRRPGGVRRATWPPRSRRGPTVNLSETYARGGGSTSMLARVWQVVYTATQFADAPEVQILVDGRRVEALGGEGVMIGSPLRRRATPPSL</sequence>
<dbReference type="InterPro" id="IPR019606">
    <property type="entry name" value="GerMN"/>
</dbReference>
<proteinExistence type="predicted"/>
<accession>A0A537JJR4</accession>
<evidence type="ECO:0000313" key="3">
    <source>
        <dbReference type="EMBL" id="TMI83734.1"/>
    </source>
</evidence>
<name>A0A537JJR4_9BACT</name>